<proteinExistence type="predicted"/>
<evidence type="ECO:0000313" key="2">
    <source>
        <dbReference type="EMBL" id="BAG16929.1"/>
    </source>
</evidence>
<reference evidence="2" key="3">
    <citation type="journal article" date="2008" name="J. Biol. Chem.">
        <title>Phenolic lipids synthesized by type III polyketide synthase confer penicillin resistance on Streptomyces griseus.</title>
        <authorList>
            <person name="Funabashi M."/>
            <person name="Funa N."/>
            <person name="Horinouchi S."/>
        </authorList>
    </citation>
    <scope>NUCLEOTIDE SEQUENCE</scope>
    <source>
        <strain evidence="2">NBRC 13350</strain>
    </source>
</reference>
<evidence type="ECO:0000313" key="4">
    <source>
        <dbReference type="Proteomes" id="UP000001685"/>
    </source>
</evidence>
<dbReference type="KEGG" id="sgr:SGR_7039t"/>
<dbReference type="eggNOG" id="ENOG5032IP8">
    <property type="taxonomic scope" value="Bacteria"/>
</dbReference>
<reference evidence="4" key="1">
    <citation type="journal article" date="2008" name="J. Bacteriol.">
        <title>Genome sequence of the streptomycin-producing microorganism Streptomyces griseus IFO 13350.</title>
        <authorList>
            <person name="Ohnishi Y."/>
            <person name="Ishikawa J."/>
            <person name="Hara H."/>
            <person name="Suzuki H."/>
            <person name="Ikenoya M."/>
            <person name="Ikeda H."/>
            <person name="Yamashita A."/>
            <person name="Hattori M."/>
            <person name="Horinouchi S."/>
        </authorList>
    </citation>
    <scope>NUCLEOTIDE SEQUENCE [LARGE SCALE GENOMIC DNA]</scope>
    <source>
        <strain evidence="4">JCM 4626 / NBRC 13350</strain>
    </source>
</reference>
<gene>
    <name evidence="2" type="ordered locus">SGR_100t</name>
    <name evidence="3" type="ordered locus">SGR_7039t</name>
</gene>
<name>B1VNA6_STRGG</name>
<evidence type="ECO:0000313" key="3">
    <source>
        <dbReference type="EMBL" id="BAG23866.1"/>
    </source>
</evidence>
<dbReference type="HOGENOM" id="CLU_1098019_0_0_11"/>
<evidence type="ECO:0000256" key="1">
    <source>
        <dbReference type="SAM" id="MobiDB-lite"/>
    </source>
</evidence>
<protein>
    <submittedName>
        <fullName evidence="2">Uncharacterized protein</fullName>
    </submittedName>
</protein>
<organism evidence="2 4">
    <name type="scientific">Streptomyces griseus subsp. griseus (strain JCM 4626 / CBS 651.72 / NBRC 13350 / KCC S-0626 / ISP 5235)</name>
    <dbReference type="NCBI Taxonomy" id="455632"/>
    <lineage>
        <taxon>Bacteria</taxon>
        <taxon>Bacillati</taxon>
        <taxon>Actinomycetota</taxon>
        <taxon>Actinomycetes</taxon>
        <taxon>Kitasatosporales</taxon>
        <taxon>Streptomycetaceae</taxon>
        <taxon>Streptomyces</taxon>
    </lineage>
</organism>
<feature type="compositionally biased region" description="Polar residues" evidence="1">
    <location>
        <begin position="30"/>
        <end position="46"/>
    </location>
</feature>
<reference evidence="2" key="4">
    <citation type="journal article" date="2008" name="Microbiology">
        <title>Conditionally positive effect of the TetR-family transcriptional regulator AtrA on streptomycin production by Streptomyces griseus.</title>
        <authorList>
            <person name="Hirano S."/>
            <person name="Tanaka K."/>
            <person name="Ohnishi Y."/>
            <person name="Horinouchi S."/>
        </authorList>
    </citation>
    <scope>NUCLEOTIDE SEQUENCE</scope>
    <source>
        <strain evidence="2">NBRC 13350</strain>
    </source>
</reference>
<dbReference type="KEGG" id="sgr:SGR_100t"/>
<dbReference type="AlphaFoldDB" id="B1VNA6"/>
<feature type="region of interest" description="Disordered" evidence="1">
    <location>
        <begin position="22"/>
        <end position="46"/>
    </location>
</feature>
<dbReference type="Proteomes" id="UP000001685">
    <property type="component" value="Chromosome"/>
</dbReference>
<dbReference type="EMBL" id="AP009493">
    <property type="protein sequence ID" value="BAG16929.1"/>
    <property type="molecule type" value="Genomic_DNA"/>
</dbReference>
<dbReference type="EMBL" id="AP009493">
    <property type="protein sequence ID" value="BAG23866.1"/>
    <property type="molecule type" value="Genomic_DNA"/>
</dbReference>
<reference evidence="2" key="2">
    <citation type="journal article" date="2008" name="J. Bacteriol.">
        <title>The genome sequence of the streptomycin-producing microorganism Streptomyces griseus IFO 13350.</title>
        <authorList>
            <person name="Ohnishi Y."/>
            <person name="Ishikawa J."/>
            <person name="Hara H."/>
            <person name="Suzuki H."/>
            <person name="Ikenoya M."/>
            <person name="Ikeda H."/>
            <person name="Yamashita A."/>
            <person name="Hattori M."/>
            <person name="Horinouchi S."/>
        </authorList>
    </citation>
    <scope>NUCLEOTIDE SEQUENCE</scope>
    <source>
        <strain evidence="2">NBRC 13350</strain>
    </source>
</reference>
<sequence>MRPHDYVRRPFVSRPSGVLLRHGPGRHAMSSASGPNSCPTPSDRTTPGRQWEIFLVAANLSGPDLEVISVSQLAAEVQLRNDTVGAVAGFLQAVGLLRGARGNYALTSAGWAIAEMHKQDETQARLLLQAQFLEHWPAASTLECLHDAPVDQKTLGRRLHKDLPGKSRRGLYLIEWLVRALIVQRDSAMRISPSAALLASGRRSATASGPEPQRMAEQGTLMGMTRDELRSLPPRKYIAVLDQLAALVALDPA</sequence>
<accession>B1VNA6</accession>